<name>A0A0N5AY91_9BILA</name>
<keyword evidence="1" id="KW-1185">Reference proteome</keyword>
<accession>A0A0N5AY91</accession>
<protein>
    <submittedName>
        <fullName evidence="2">COMM domain-containing protein</fullName>
    </submittedName>
</protein>
<dbReference type="WBParaSite" id="SMUV_0000992801-mRNA-1">
    <property type="protein sequence ID" value="SMUV_0000992801-mRNA-1"/>
    <property type="gene ID" value="SMUV_0000992801"/>
</dbReference>
<sequence>MLNDIDRVIIDEAWKSVVFKRCLDIDPRELTEEQRDLLNKLCVLFPSLVQCEDLTYGLDLIQNSEFKDEEKKCIKDLFENKCKVKTPGWSVDVVLGNSICRKSFHPKITMSLGEHVVEMNATNFGKLRHSVAEALQRLDSYS</sequence>
<evidence type="ECO:0000313" key="1">
    <source>
        <dbReference type="Proteomes" id="UP000046393"/>
    </source>
</evidence>
<organism evidence="1 2">
    <name type="scientific">Syphacia muris</name>
    <dbReference type="NCBI Taxonomy" id="451379"/>
    <lineage>
        <taxon>Eukaryota</taxon>
        <taxon>Metazoa</taxon>
        <taxon>Ecdysozoa</taxon>
        <taxon>Nematoda</taxon>
        <taxon>Chromadorea</taxon>
        <taxon>Rhabditida</taxon>
        <taxon>Spirurina</taxon>
        <taxon>Oxyuridomorpha</taxon>
        <taxon>Oxyuroidea</taxon>
        <taxon>Oxyuridae</taxon>
        <taxon>Syphacia</taxon>
    </lineage>
</organism>
<proteinExistence type="predicted"/>
<dbReference type="Proteomes" id="UP000046393">
    <property type="component" value="Unplaced"/>
</dbReference>
<evidence type="ECO:0000313" key="2">
    <source>
        <dbReference type="WBParaSite" id="SMUV_0000992801-mRNA-1"/>
    </source>
</evidence>
<reference evidence="2" key="1">
    <citation type="submission" date="2017-02" db="UniProtKB">
        <authorList>
            <consortium name="WormBaseParasite"/>
        </authorList>
    </citation>
    <scope>IDENTIFICATION</scope>
</reference>
<dbReference type="AlphaFoldDB" id="A0A0N5AY91"/>